<feature type="compositionally biased region" description="Polar residues" evidence="1">
    <location>
        <begin position="87"/>
        <end position="101"/>
    </location>
</feature>
<evidence type="ECO:0000313" key="3">
    <source>
        <dbReference type="EnsemblPlants" id="LPERR12G13070.1"/>
    </source>
</evidence>
<dbReference type="InterPro" id="IPR054722">
    <property type="entry name" value="PolX-like_BBD"/>
</dbReference>
<keyword evidence="4" id="KW-1185">Reference proteome</keyword>
<reference evidence="3" key="3">
    <citation type="submission" date="2015-04" db="UniProtKB">
        <authorList>
            <consortium name="EnsemblPlants"/>
        </authorList>
    </citation>
    <scope>IDENTIFICATION</scope>
</reference>
<dbReference type="EnsemblPlants" id="LPERR12G13070.1">
    <property type="protein sequence ID" value="LPERR12G13070.1"/>
    <property type="gene ID" value="LPERR12G13070"/>
</dbReference>
<feature type="compositionally biased region" description="Low complexity" evidence="1">
    <location>
        <begin position="14"/>
        <end position="26"/>
    </location>
</feature>
<feature type="compositionally biased region" description="Basic and acidic residues" evidence="1">
    <location>
        <begin position="72"/>
        <end position="84"/>
    </location>
</feature>
<name>A0A0D9Y0E8_9ORYZ</name>
<feature type="compositionally biased region" description="Polar residues" evidence="1">
    <location>
        <begin position="185"/>
        <end position="195"/>
    </location>
</feature>
<feature type="region of interest" description="Disordered" evidence="1">
    <location>
        <begin position="1"/>
        <end position="241"/>
    </location>
</feature>
<dbReference type="Pfam" id="PF22936">
    <property type="entry name" value="Pol_BBD"/>
    <property type="match status" value="1"/>
</dbReference>
<accession>A0A0D9Y0E8</accession>
<reference evidence="4" key="2">
    <citation type="submission" date="2013-12" db="EMBL/GenBank/DDBJ databases">
        <authorList>
            <person name="Yu Y."/>
            <person name="Lee S."/>
            <person name="de Baynast K."/>
            <person name="Wissotski M."/>
            <person name="Liu L."/>
            <person name="Talag J."/>
            <person name="Goicoechea J."/>
            <person name="Angelova A."/>
            <person name="Jetty R."/>
            <person name="Kudrna D."/>
            <person name="Golser W."/>
            <person name="Rivera L."/>
            <person name="Zhang J."/>
            <person name="Wing R."/>
        </authorList>
    </citation>
    <scope>NUCLEOTIDE SEQUENCE</scope>
</reference>
<dbReference type="STRING" id="77586.A0A0D9Y0E8"/>
<sequence length="521" mass="56087">MAPPPTVPASWKTPAAKAAVVAPHVPSSDSRTPAAEAVSRAPPASTSKSSDSVASPALVPSSSGNPEEDDHEALWNKLLDDFFKDSPVSSVPASTVNQAGPSTIPAAAARPRPRPSQMAQPPAIPVAPPRTGPAPPPKRPAHAMPMAPRPPGIAAQMTRPSTDSGDADSGRRTNGVEDGYEHQADGSTAVAQSDDSGAAEAGRHQSLDSGELYGDCGDSGEIYADARGGPQQGGSQRSPQRQSAAAWLQMLICSFACSRITETNRVALNVALNPRLDCTLINIRRDKEIWYVSNDVHHHVSGNLDLLSNLSPVSDCWFRWMIPKPHLFQALARGSVNRNGVILDDVWYSPDMVNIVSTTHLFAQGLRCDFTTDVWTFKHFDESVAGRAHVRGKKTFVMDFINTSTTSEANWYLLSSAQEHMTGNLELLTNYRPIRPSRAVRTHTGSILQVCGKGSLKKTNIFSIPDISYVPGLNKNIISISQLTDGGYTVRCEFNGCKILRRDPPHMVVGQALKLPMEVKS</sequence>
<evidence type="ECO:0000313" key="4">
    <source>
        <dbReference type="Proteomes" id="UP000032180"/>
    </source>
</evidence>
<reference evidence="3 4" key="1">
    <citation type="submission" date="2012-08" db="EMBL/GenBank/DDBJ databases">
        <title>Oryza genome evolution.</title>
        <authorList>
            <person name="Wing R.A."/>
        </authorList>
    </citation>
    <scope>NUCLEOTIDE SEQUENCE</scope>
</reference>
<feature type="compositionally biased region" description="Low complexity" evidence="1">
    <location>
        <begin position="226"/>
        <end position="241"/>
    </location>
</feature>
<dbReference type="Proteomes" id="UP000032180">
    <property type="component" value="Chromosome 12"/>
</dbReference>
<feature type="compositionally biased region" description="Low complexity" evidence="1">
    <location>
        <begin position="105"/>
        <end position="121"/>
    </location>
</feature>
<proteinExistence type="predicted"/>
<feature type="compositionally biased region" description="Pro residues" evidence="1">
    <location>
        <begin position="122"/>
        <end position="138"/>
    </location>
</feature>
<protein>
    <recommendedName>
        <fullName evidence="2">Retrovirus-related Pol polyprotein from transposon TNT 1-94-like beta-barrel domain-containing protein</fullName>
    </recommendedName>
</protein>
<feature type="domain" description="Retrovirus-related Pol polyprotein from transposon TNT 1-94-like beta-barrel" evidence="2">
    <location>
        <begin position="411"/>
        <end position="488"/>
    </location>
</feature>
<evidence type="ECO:0000256" key="1">
    <source>
        <dbReference type="SAM" id="MobiDB-lite"/>
    </source>
</evidence>
<dbReference type="Gramene" id="LPERR12G13070.1">
    <property type="protein sequence ID" value="LPERR12G13070.1"/>
    <property type="gene ID" value="LPERR12G13070"/>
</dbReference>
<feature type="compositionally biased region" description="Low complexity" evidence="1">
    <location>
        <begin position="41"/>
        <end position="63"/>
    </location>
</feature>
<feature type="compositionally biased region" description="Basic and acidic residues" evidence="1">
    <location>
        <begin position="168"/>
        <end position="184"/>
    </location>
</feature>
<dbReference type="eggNOG" id="ENOG502RRT3">
    <property type="taxonomic scope" value="Eukaryota"/>
</dbReference>
<evidence type="ECO:0000259" key="2">
    <source>
        <dbReference type="Pfam" id="PF22936"/>
    </source>
</evidence>
<dbReference type="AlphaFoldDB" id="A0A0D9Y0E8"/>
<dbReference type="HOGENOM" id="CLU_523137_0_0_1"/>
<organism evidence="3 4">
    <name type="scientific">Leersia perrieri</name>
    <dbReference type="NCBI Taxonomy" id="77586"/>
    <lineage>
        <taxon>Eukaryota</taxon>
        <taxon>Viridiplantae</taxon>
        <taxon>Streptophyta</taxon>
        <taxon>Embryophyta</taxon>
        <taxon>Tracheophyta</taxon>
        <taxon>Spermatophyta</taxon>
        <taxon>Magnoliopsida</taxon>
        <taxon>Liliopsida</taxon>
        <taxon>Poales</taxon>
        <taxon>Poaceae</taxon>
        <taxon>BOP clade</taxon>
        <taxon>Oryzoideae</taxon>
        <taxon>Oryzeae</taxon>
        <taxon>Oryzinae</taxon>
        <taxon>Leersia</taxon>
    </lineage>
</organism>